<dbReference type="KEGG" id="copr:Cop2CBH44_28160"/>
<dbReference type="RefSeq" id="WP_200755064.1">
    <property type="nucleotide sequence ID" value="NZ_AP023322.1"/>
</dbReference>
<evidence type="ECO:0008006" key="3">
    <source>
        <dbReference type="Google" id="ProtNLM"/>
    </source>
</evidence>
<keyword evidence="2" id="KW-1185">Reference proteome</keyword>
<protein>
    <recommendedName>
        <fullName evidence="3">Right handed beta helix domain-containing protein</fullName>
    </recommendedName>
</protein>
<gene>
    <name evidence="1" type="ORF">Cop2CBH44_28160</name>
</gene>
<name>A0A7G1HZK5_9BACT</name>
<dbReference type="AlphaFoldDB" id="A0A7G1HZK5"/>
<dbReference type="Proteomes" id="UP000594042">
    <property type="component" value="Chromosome"/>
</dbReference>
<evidence type="ECO:0000313" key="1">
    <source>
        <dbReference type="EMBL" id="BCI64463.1"/>
    </source>
</evidence>
<evidence type="ECO:0000313" key="2">
    <source>
        <dbReference type="Proteomes" id="UP000594042"/>
    </source>
</evidence>
<accession>A0A7G1HZK5</accession>
<dbReference type="SUPFAM" id="SSF51126">
    <property type="entry name" value="Pectin lyase-like"/>
    <property type="match status" value="1"/>
</dbReference>
<reference evidence="2" key="1">
    <citation type="submission" date="2020-07" db="EMBL/GenBank/DDBJ databases">
        <title>Complete genome sequencing of Coprobacter sp. strain 2CBH44.</title>
        <authorList>
            <person name="Sakamoto M."/>
            <person name="Murakami T."/>
            <person name="Mori H."/>
        </authorList>
    </citation>
    <scope>NUCLEOTIDE SEQUENCE [LARGE SCALE GENOMIC DNA]</scope>
    <source>
        <strain evidence="2">2CBH44</strain>
    </source>
</reference>
<sequence>MLKFIKSYIFFETQSTIDKLQPSLNFNKKNELKNYFLYKNIRKFLGTQLSTSFSIRKNLVNIPLIILCFYSCEKGDIASQETVNSISNCNAADYGFLPNANPEENAISLQKALNDNDVVEVNYPGIYEIDTTIILKSNNKLYFKDGVYIKKVKNKGNSFGYTFINKGATTKTYDQNITIKGLKLIINGLDGHGENYIQGLNGHLSFFYIKNLIIENFECLDIGTSIFAIHICTFDNITLNRGHIKGKKDAIHLGRGKKFIIQNYTFNTFDDPIALNAQDYDVSNPQVGWIEDGIVENCIDLSENPIGYFCRILAGGFVDWYPGIKLQKSDIIIHNNRMYRVIAEPDGKIYTSQTPPNHLFGLKQIDGINWLMIQDDITYTAGVRNVCFKNLAIETKRLAVFSLHFDNDNWSRSYYPGAEIPIQNNLRFENITIKSQETWRFISCRTPINSLYIRNSYLKCYAIDFIKNSEVKDFKHTNITFDNCTFAREGTWDIIANEIPDKTITLKTFGSRIDASDFQPQINGPGISIDSDLF</sequence>
<dbReference type="Gene3D" id="2.160.20.10">
    <property type="entry name" value="Single-stranded right-handed beta-helix, Pectin lyase-like"/>
    <property type="match status" value="1"/>
</dbReference>
<dbReference type="InterPro" id="IPR011050">
    <property type="entry name" value="Pectin_lyase_fold/virulence"/>
</dbReference>
<organism evidence="1 2">
    <name type="scientific">Coprobacter secundus subsp. similis</name>
    <dbReference type="NCBI Taxonomy" id="2751153"/>
    <lineage>
        <taxon>Bacteria</taxon>
        <taxon>Pseudomonadati</taxon>
        <taxon>Bacteroidota</taxon>
        <taxon>Bacteroidia</taxon>
        <taxon>Bacteroidales</taxon>
        <taxon>Barnesiellaceae</taxon>
        <taxon>Coprobacter</taxon>
    </lineage>
</organism>
<dbReference type="InterPro" id="IPR012334">
    <property type="entry name" value="Pectin_lyas_fold"/>
</dbReference>
<proteinExistence type="predicted"/>
<dbReference type="EMBL" id="AP023322">
    <property type="protein sequence ID" value="BCI64463.1"/>
    <property type="molecule type" value="Genomic_DNA"/>
</dbReference>